<proteinExistence type="predicted"/>
<comment type="caution">
    <text evidence="1">The sequence shown here is derived from an EMBL/GenBank/DDBJ whole genome shotgun (WGS) entry which is preliminary data.</text>
</comment>
<gene>
    <name evidence="1" type="ORF">M6B38_291010</name>
</gene>
<accession>A0AAX6HUD8</accession>
<evidence type="ECO:0000313" key="2">
    <source>
        <dbReference type="Proteomes" id="UP001140949"/>
    </source>
</evidence>
<protein>
    <submittedName>
        <fullName evidence="1">Glyoxal oxidase</fullName>
    </submittedName>
</protein>
<sequence length="122" mass="13086">MLDRDLCWESGELRLMQSLLAGYMEWVLERGSLVELRLVELCVIRTGRPFYTTDGGAEGGGNQASRALHVRGGHPRTADAADCSSRVLSLVYGACRGAQLGSLGQVSLGSCAYVLFSSSCKL</sequence>
<evidence type="ECO:0000313" key="1">
    <source>
        <dbReference type="EMBL" id="KAJ6844670.1"/>
    </source>
</evidence>
<name>A0AAX6HUD8_IRIPA</name>
<dbReference type="EMBL" id="JANAVB010006598">
    <property type="protein sequence ID" value="KAJ6844670.1"/>
    <property type="molecule type" value="Genomic_DNA"/>
</dbReference>
<dbReference type="AlphaFoldDB" id="A0AAX6HUD8"/>
<reference evidence="1" key="2">
    <citation type="submission" date="2023-04" db="EMBL/GenBank/DDBJ databases">
        <authorList>
            <person name="Bruccoleri R.E."/>
            <person name="Oakeley E.J."/>
            <person name="Faust A.-M."/>
            <person name="Dessus-Babus S."/>
            <person name="Altorfer M."/>
            <person name="Burckhardt D."/>
            <person name="Oertli M."/>
            <person name="Naumann U."/>
            <person name="Petersen F."/>
            <person name="Wong J."/>
        </authorList>
    </citation>
    <scope>NUCLEOTIDE SEQUENCE</scope>
    <source>
        <strain evidence="1">GSM-AAB239-AS_SAM_17_03QT</strain>
        <tissue evidence="1">Leaf</tissue>
    </source>
</reference>
<organism evidence="1 2">
    <name type="scientific">Iris pallida</name>
    <name type="common">Sweet iris</name>
    <dbReference type="NCBI Taxonomy" id="29817"/>
    <lineage>
        <taxon>Eukaryota</taxon>
        <taxon>Viridiplantae</taxon>
        <taxon>Streptophyta</taxon>
        <taxon>Embryophyta</taxon>
        <taxon>Tracheophyta</taxon>
        <taxon>Spermatophyta</taxon>
        <taxon>Magnoliopsida</taxon>
        <taxon>Liliopsida</taxon>
        <taxon>Asparagales</taxon>
        <taxon>Iridaceae</taxon>
        <taxon>Iridoideae</taxon>
        <taxon>Irideae</taxon>
        <taxon>Iris</taxon>
    </lineage>
</organism>
<keyword evidence="2" id="KW-1185">Reference proteome</keyword>
<dbReference type="Proteomes" id="UP001140949">
    <property type="component" value="Unassembled WGS sequence"/>
</dbReference>
<reference evidence="1" key="1">
    <citation type="journal article" date="2023" name="GigaByte">
        <title>Genome assembly of the bearded iris, Iris pallida Lam.</title>
        <authorList>
            <person name="Bruccoleri R.E."/>
            <person name="Oakeley E.J."/>
            <person name="Faust A.M.E."/>
            <person name="Altorfer M."/>
            <person name="Dessus-Babus S."/>
            <person name="Burckhardt D."/>
            <person name="Oertli M."/>
            <person name="Naumann U."/>
            <person name="Petersen F."/>
            <person name="Wong J."/>
        </authorList>
    </citation>
    <scope>NUCLEOTIDE SEQUENCE</scope>
    <source>
        <strain evidence="1">GSM-AAB239-AS_SAM_17_03QT</strain>
    </source>
</reference>